<evidence type="ECO:0000313" key="2">
    <source>
        <dbReference type="Proteomes" id="UP001157502"/>
    </source>
</evidence>
<sequence length="74" mass="8582">MAQAAKHLRKNKDLEAQLEAERKEKEEEKAKKRNRSRDKKRKKRAGDCGLMCRTSLQTGTSDLSFLLVAFVCDW</sequence>
<proteinExistence type="predicted"/>
<name>A0ACC2FST7_DALPE</name>
<keyword evidence="2" id="KW-1185">Reference proteome</keyword>
<gene>
    <name evidence="1" type="ORF">DPEC_G00264550</name>
</gene>
<dbReference type="Proteomes" id="UP001157502">
    <property type="component" value="Chromosome 23"/>
</dbReference>
<evidence type="ECO:0000313" key="1">
    <source>
        <dbReference type="EMBL" id="KAJ7994310.1"/>
    </source>
</evidence>
<accession>A0ACC2FST7</accession>
<reference evidence="1" key="1">
    <citation type="submission" date="2021-05" db="EMBL/GenBank/DDBJ databases">
        <authorList>
            <person name="Pan Q."/>
            <person name="Jouanno E."/>
            <person name="Zahm M."/>
            <person name="Klopp C."/>
            <person name="Cabau C."/>
            <person name="Louis A."/>
            <person name="Berthelot C."/>
            <person name="Parey E."/>
            <person name="Roest Crollius H."/>
            <person name="Montfort J."/>
            <person name="Robinson-Rechavi M."/>
            <person name="Bouchez O."/>
            <person name="Lampietro C."/>
            <person name="Lopez Roques C."/>
            <person name="Donnadieu C."/>
            <person name="Postlethwait J."/>
            <person name="Bobe J."/>
            <person name="Dillon D."/>
            <person name="Chandos A."/>
            <person name="von Hippel F."/>
            <person name="Guiguen Y."/>
        </authorList>
    </citation>
    <scope>NUCLEOTIDE SEQUENCE</scope>
    <source>
        <strain evidence="1">YG-Jan2019</strain>
    </source>
</reference>
<dbReference type="EMBL" id="CM055750">
    <property type="protein sequence ID" value="KAJ7994310.1"/>
    <property type="molecule type" value="Genomic_DNA"/>
</dbReference>
<comment type="caution">
    <text evidence="1">The sequence shown here is derived from an EMBL/GenBank/DDBJ whole genome shotgun (WGS) entry which is preliminary data.</text>
</comment>
<protein>
    <submittedName>
        <fullName evidence="1">Uncharacterized protein</fullName>
    </submittedName>
</protein>
<organism evidence="1 2">
    <name type="scientific">Dallia pectoralis</name>
    <name type="common">Alaska blackfish</name>
    <dbReference type="NCBI Taxonomy" id="75939"/>
    <lineage>
        <taxon>Eukaryota</taxon>
        <taxon>Metazoa</taxon>
        <taxon>Chordata</taxon>
        <taxon>Craniata</taxon>
        <taxon>Vertebrata</taxon>
        <taxon>Euteleostomi</taxon>
        <taxon>Actinopterygii</taxon>
        <taxon>Neopterygii</taxon>
        <taxon>Teleostei</taxon>
        <taxon>Protacanthopterygii</taxon>
        <taxon>Esociformes</taxon>
        <taxon>Umbridae</taxon>
        <taxon>Dallia</taxon>
    </lineage>
</organism>